<gene>
    <name evidence="8" type="ORF">VIN30_07675</name>
</gene>
<keyword evidence="3" id="KW-0547">Nucleotide-binding</keyword>
<reference evidence="8 9" key="1">
    <citation type="submission" date="2024-01" db="EMBL/GenBank/DDBJ databases">
        <title>novel species in genus Adlercreutzia.</title>
        <authorList>
            <person name="Liu X."/>
        </authorList>
    </citation>
    <scope>NUCLEOTIDE SEQUENCE [LARGE SCALE GENOMIC DNA]</scope>
    <source>
        <strain evidence="8 9">R7</strain>
    </source>
</reference>
<dbReference type="Pfam" id="PF10509">
    <property type="entry name" value="GalKase_gal_bdg"/>
    <property type="match status" value="1"/>
</dbReference>
<feature type="domain" description="GHMP kinase N-terminal" evidence="6">
    <location>
        <begin position="132"/>
        <end position="230"/>
    </location>
</feature>
<evidence type="ECO:0000256" key="5">
    <source>
        <dbReference type="ARBA" id="ARBA00022840"/>
    </source>
</evidence>
<dbReference type="Pfam" id="PF00288">
    <property type="entry name" value="GHMP_kinases_N"/>
    <property type="match status" value="1"/>
</dbReference>
<dbReference type="InterPro" id="IPR020568">
    <property type="entry name" value="Ribosomal_Su5_D2-typ_SF"/>
</dbReference>
<organism evidence="8 9">
    <name type="scientific">Adlercreutzia wanghongyangiae</name>
    <dbReference type="NCBI Taxonomy" id="3111451"/>
    <lineage>
        <taxon>Bacteria</taxon>
        <taxon>Bacillati</taxon>
        <taxon>Actinomycetota</taxon>
        <taxon>Coriobacteriia</taxon>
        <taxon>Eggerthellales</taxon>
        <taxon>Eggerthellaceae</taxon>
        <taxon>Adlercreutzia</taxon>
    </lineage>
</organism>
<dbReference type="RefSeq" id="WP_338210578.1">
    <property type="nucleotide sequence ID" value="NZ_JAYMFF010000014.1"/>
</dbReference>
<comment type="similarity">
    <text evidence="1">Belongs to the GHMP kinase family. GalK subfamily.</text>
</comment>
<dbReference type="EMBL" id="JAYMFF010000014">
    <property type="protein sequence ID" value="MEC4176327.1"/>
    <property type="molecule type" value="Genomic_DNA"/>
</dbReference>
<dbReference type="SUPFAM" id="SSF55060">
    <property type="entry name" value="GHMP Kinase, C-terminal domain"/>
    <property type="match status" value="1"/>
</dbReference>
<evidence type="ECO:0000256" key="1">
    <source>
        <dbReference type="ARBA" id="ARBA00006566"/>
    </source>
</evidence>
<dbReference type="SUPFAM" id="SSF54211">
    <property type="entry name" value="Ribosomal protein S5 domain 2-like"/>
    <property type="match status" value="1"/>
</dbReference>
<evidence type="ECO:0000259" key="7">
    <source>
        <dbReference type="Pfam" id="PF10509"/>
    </source>
</evidence>
<keyword evidence="5" id="KW-0067">ATP-binding</keyword>
<feature type="domain" description="Galactokinase N-terminal" evidence="7">
    <location>
        <begin position="53"/>
        <end position="93"/>
    </location>
</feature>
<dbReference type="PRINTS" id="PR00959">
    <property type="entry name" value="MEVGALKINASE"/>
</dbReference>
<keyword evidence="2" id="KW-0808">Transferase</keyword>
<keyword evidence="4" id="KW-0418">Kinase</keyword>
<proteinExistence type="inferred from homology"/>
<sequence length="444" mass="46048">MAPVSEDEAAAKLAHLEALFADAFGYGPARAAVSLDVDGSVATRGCGVSAEPARFVLASAPGRLEVAGNHVDHQGGRVISAAIGERTWGLAAPNGSGRIRVVMEGFGSDEIDLADVDWAAPHKVETLTSGALVRGMAAVFARDGGALAGFDVATCSDVPPGCGLSSSAAFEVMIGACLEALFGDGPEQREGAGAVPLDPVALALAAVETEQRYFGKPCGAQDQLASACGGVVTIDFAPDEPVVESVALDVEAAGYALVLVDSRQDHSLYNDEFAAIPADMRMVANLLGVSRLGDVSVQMLLDSLAEVRATLGDRRAMRALHYYDEVERVQAQRTALDSDDFAAFLKLVRLSGASSAQFLQNVSLREPGSDEQQPAMLIQSLCAHLLGEAGAWRIHGGGFGGAVLAFVPCERADDFVAAMDGFLGYGACRRVTVGGPGARARRLS</sequence>
<dbReference type="PANTHER" id="PTHR10457:SF7">
    <property type="entry name" value="GALACTOKINASE-RELATED"/>
    <property type="match status" value="1"/>
</dbReference>
<evidence type="ECO:0000259" key="6">
    <source>
        <dbReference type="Pfam" id="PF00288"/>
    </source>
</evidence>
<dbReference type="PROSITE" id="PS00627">
    <property type="entry name" value="GHMP_KINASES_ATP"/>
    <property type="match status" value="1"/>
</dbReference>
<evidence type="ECO:0000256" key="3">
    <source>
        <dbReference type="ARBA" id="ARBA00022741"/>
    </source>
</evidence>
<dbReference type="InterPro" id="IPR006206">
    <property type="entry name" value="Mevalonate/galactokinase"/>
</dbReference>
<evidence type="ECO:0000313" key="8">
    <source>
        <dbReference type="EMBL" id="MEC4176327.1"/>
    </source>
</evidence>
<dbReference type="InterPro" id="IPR014721">
    <property type="entry name" value="Ribsml_uS5_D2-typ_fold_subgr"/>
</dbReference>
<keyword evidence="9" id="KW-1185">Reference proteome</keyword>
<dbReference type="Gene3D" id="3.30.230.10">
    <property type="match status" value="1"/>
</dbReference>
<name>A0ABU6IIT0_9ACTN</name>
<dbReference type="InterPro" id="IPR019539">
    <property type="entry name" value="GalKase_N"/>
</dbReference>
<dbReference type="InterPro" id="IPR036554">
    <property type="entry name" value="GHMP_kinase_C_sf"/>
</dbReference>
<dbReference type="PIRSF" id="PIRSF000530">
    <property type="entry name" value="Galactokinase"/>
    <property type="match status" value="1"/>
</dbReference>
<evidence type="ECO:0000313" key="9">
    <source>
        <dbReference type="Proteomes" id="UP001349994"/>
    </source>
</evidence>
<comment type="caution">
    <text evidence="8">The sequence shown here is derived from an EMBL/GenBank/DDBJ whole genome shotgun (WGS) entry which is preliminary data.</text>
</comment>
<evidence type="ECO:0000256" key="4">
    <source>
        <dbReference type="ARBA" id="ARBA00022777"/>
    </source>
</evidence>
<dbReference type="PANTHER" id="PTHR10457">
    <property type="entry name" value="MEVALONATE KINASE/GALACTOKINASE"/>
    <property type="match status" value="1"/>
</dbReference>
<dbReference type="Proteomes" id="UP001349994">
    <property type="component" value="Unassembled WGS sequence"/>
</dbReference>
<evidence type="ECO:0000256" key="2">
    <source>
        <dbReference type="ARBA" id="ARBA00022679"/>
    </source>
</evidence>
<protein>
    <submittedName>
        <fullName evidence="8">Galactokinase family protein</fullName>
    </submittedName>
</protein>
<dbReference type="InterPro" id="IPR006203">
    <property type="entry name" value="GHMP_knse_ATP-bd_CS"/>
</dbReference>
<accession>A0ABU6IIT0</accession>
<dbReference type="Gene3D" id="3.30.70.890">
    <property type="entry name" value="GHMP kinase, C-terminal domain"/>
    <property type="match status" value="1"/>
</dbReference>
<dbReference type="InterPro" id="IPR006204">
    <property type="entry name" value="GHMP_kinase_N_dom"/>
</dbReference>